<accession>A0A9Q9ZFJ1</accession>
<gene>
    <name evidence="1" type="primary">LOC109074031</name>
</gene>
<dbReference type="RefSeq" id="XP_018945631.2">
    <property type="nucleotide sequence ID" value="XM_019090086.2"/>
</dbReference>
<dbReference type="Proteomes" id="UP001155660">
    <property type="component" value="Unplaced"/>
</dbReference>
<dbReference type="KEGG" id="ccar:109074031"/>
<name>A0A9Q9ZFJ1_CYPCA</name>
<dbReference type="AlphaFoldDB" id="A0A9Q9ZFJ1"/>
<organism evidence="1">
    <name type="scientific">Cyprinus carpio</name>
    <name type="common">Common carp</name>
    <dbReference type="NCBI Taxonomy" id="7962"/>
    <lineage>
        <taxon>Eukaryota</taxon>
        <taxon>Metazoa</taxon>
        <taxon>Chordata</taxon>
        <taxon>Craniata</taxon>
        <taxon>Vertebrata</taxon>
        <taxon>Euteleostomi</taxon>
        <taxon>Actinopterygii</taxon>
        <taxon>Neopterygii</taxon>
        <taxon>Teleostei</taxon>
        <taxon>Ostariophysi</taxon>
        <taxon>Cypriniformes</taxon>
        <taxon>Cyprinidae</taxon>
        <taxon>Cyprininae</taxon>
        <taxon>Cyprinus</taxon>
    </lineage>
</organism>
<evidence type="ECO:0000313" key="1">
    <source>
        <dbReference type="RefSeq" id="XP_018945631.2"/>
    </source>
</evidence>
<reference evidence="1" key="1">
    <citation type="submission" date="2025-08" db="UniProtKB">
        <authorList>
            <consortium name="RefSeq"/>
        </authorList>
    </citation>
    <scope>IDENTIFICATION</scope>
    <source>
        <tissue evidence="1">Muscle</tissue>
    </source>
</reference>
<sequence length="275" mass="30371">MLSFVQDSHLGVPEDDIWKSSGMASPAKVQKDGDDAVEGFIHDVSPRKQSRNSSSFFTAVLQSARHEYHRVVVFAMDKQSVFSQAEKNGNAVKLLNVRRSLSFSDPDGYDVLCSRATKVEVTRLPFLRHSPPGCKRMSVAEVKALGPKQKVGEVRGKVRVHSSLSRMVTVRGSDVELKEVVICDGTGEISVTLWDSYVNQAEGGKSYAFKNLCTRERDGSIRLCTGPGSTIEQIADLGSSTRGRWRGGGRIKGAFQRHFKGHRRRDSAKVFQLSV</sequence>
<proteinExistence type="predicted"/>
<dbReference type="OrthoDB" id="8959871at2759"/>
<protein>
    <submittedName>
        <fullName evidence="1">Uncharacterized protein LOC109074031</fullName>
    </submittedName>
</protein>
<dbReference type="GeneID" id="109074031"/>